<comment type="caution">
    <text evidence="1">The sequence shown here is derived from an EMBL/GenBank/DDBJ whole genome shotgun (WGS) entry which is preliminary data.</text>
</comment>
<reference evidence="1 2" key="1">
    <citation type="submission" date="2020-05" db="EMBL/GenBank/DDBJ databases">
        <title>Identification and distribution of gene clusters putatively required for synthesis of sphingolipid metabolism inhibitors in phylogenetically diverse species of the filamentous fungus Fusarium.</title>
        <authorList>
            <person name="Kim H.-S."/>
            <person name="Busman M."/>
            <person name="Brown D.W."/>
            <person name="Divon H."/>
            <person name="Uhlig S."/>
            <person name="Proctor R.H."/>
        </authorList>
    </citation>
    <scope>NUCLEOTIDE SEQUENCE [LARGE SCALE GENOMIC DNA]</scope>
    <source>
        <strain evidence="1 2">NRRL 25311</strain>
    </source>
</reference>
<gene>
    <name evidence="1" type="ORF">FDENT_4672</name>
</gene>
<dbReference type="AlphaFoldDB" id="A0A8H5X9N3"/>
<organism evidence="1 2">
    <name type="scientific">Fusarium denticulatum</name>
    <dbReference type="NCBI Taxonomy" id="48507"/>
    <lineage>
        <taxon>Eukaryota</taxon>
        <taxon>Fungi</taxon>
        <taxon>Dikarya</taxon>
        <taxon>Ascomycota</taxon>
        <taxon>Pezizomycotina</taxon>
        <taxon>Sordariomycetes</taxon>
        <taxon>Hypocreomycetidae</taxon>
        <taxon>Hypocreales</taxon>
        <taxon>Nectriaceae</taxon>
        <taxon>Fusarium</taxon>
        <taxon>Fusarium fujikuroi species complex</taxon>
    </lineage>
</organism>
<evidence type="ECO:0000313" key="1">
    <source>
        <dbReference type="EMBL" id="KAF5688846.1"/>
    </source>
</evidence>
<accession>A0A8H5X9N3</accession>
<dbReference type="EMBL" id="JAAOAK010000113">
    <property type="protein sequence ID" value="KAF5688846.1"/>
    <property type="molecule type" value="Genomic_DNA"/>
</dbReference>
<name>A0A8H5X9N3_9HYPO</name>
<dbReference type="Proteomes" id="UP000562682">
    <property type="component" value="Unassembled WGS sequence"/>
</dbReference>
<sequence length="165" mass="18934">MCVAITRVFYCMRCTNDIYEEIECQECPRYHQEKRCGKTDLNLSFKCEADLCILCASFPPESQVPFMSQPPQGSTSTIMRHLRLTLYNYAPNHEDDTEPNGEVSPCEMDITGFVAERERLMINCEDILAARTKVGSMTNLLHFGGQHLNHLGRWPRVCRPLSLKQ</sequence>
<protein>
    <submittedName>
        <fullName evidence="1">Uncharacterized protein</fullName>
    </submittedName>
</protein>
<keyword evidence="2" id="KW-1185">Reference proteome</keyword>
<evidence type="ECO:0000313" key="2">
    <source>
        <dbReference type="Proteomes" id="UP000562682"/>
    </source>
</evidence>
<proteinExistence type="predicted"/>